<keyword evidence="3" id="KW-1185">Reference proteome</keyword>
<organism evidence="2 3">
    <name type="scientific">Triplophysa tibetana</name>
    <dbReference type="NCBI Taxonomy" id="1572043"/>
    <lineage>
        <taxon>Eukaryota</taxon>
        <taxon>Metazoa</taxon>
        <taxon>Chordata</taxon>
        <taxon>Craniata</taxon>
        <taxon>Vertebrata</taxon>
        <taxon>Euteleostomi</taxon>
        <taxon>Actinopterygii</taxon>
        <taxon>Neopterygii</taxon>
        <taxon>Teleostei</taxon>
        <taxon>Ostariophysi</taxon>
        <taxon>Cypriniformes</taxon>
        <taxon>Nemacheilidae</taxon>
        <taxon>Triplophysa</taxon>
    </lineage>
</organism>
<reference evidence="2 3" key="1">
    <citation type="journal article" date="2019" name="Mol. Ecol. Resour.">
        <title>Chromosome-level genome assembly of Triplophysa tibetana, a fish adapted to the harsh high-altitude environment of the Tibetan Plateau.</title>
        <authorList>
            <person name="Yang X."/>
            <person name="Liu H."/>
            <person name="Ma Z."/>
            <person name="Zou Y."/>
            <person name="Zou M."/>
            <person name="Mao Y."/>
            <person name="Li X."/>
            <person name="Wang H."/>
            <person name="Chen T."/>
            <person name="Wang W."/>
            <person name="Yang R."/>
        </authorList>
    </citation>
    <scope>NUCLEOTIDE SEQUENCE [LARGE SCALE GENOMIC DNA]</scope>
    <source>
        <strain evidence="2">TTIB1903HZAU</strain>
        <tissue evidence="2">Muscle</tissue>
    </source>
</reference>
<accession>A0A5A9MZU1</accession>
<evidence type="ECO:0000313" key="2">
    <source>
        <dbReference type="EMBL" id="KAA0702169.1"/>
    </source>
</evidence>
<evidence type="ECO:0000256" key="1">
    <source>
        <dbReference type="SAM" id="MobiDB-lite"/>
    </source>
</evidence>
<comment type="caution">
    <text evidence="2">The sequence shown here is derived from an EMBL/GenBank/DDBJ whole genome shotgun (WGS) entry which is preliminary data.</text>
</comment>
<protein>
    <submittedName>
        <fullName evidence="2">Uncharacterized protein</fullName>
    </submittedName>
</protein>
<proteinExistence type="predicted"/>
<dbReference type="EMBL" id="SOYY01000025">
    <property type="protein sequence ID" value="KAA0702169.1"/>
    <property type="molecule type" value="Genomic_DNA"/>
</dbReference>
<feature type="region of interest" description="Disordered" evidence="1">
    <location>
        <begin position="266"/>
        <end position="306"/>
    </location>
</feature>
<feature type="compositionally biased region" description="Polar residues" evidence="1">
    <location>
        <begin position="297"/>
        <end position="306"/>
    </location>
</feature>
<evidence type="ECO:0000313" key="3">
    <source>
        <dbReference type="Proteomes" id="UP000324632"/>
    </source>
</evidence>
<sequence length="432" mass="47621">MDHQPVMALKEQLSSDFHEASKMTVEADSIVDDSPTSGDVTFESLTDTNMENQTLKNGGNIDQKFSRRSLSKLNRFAPVQISKCGPRLVPNRKRCVSLTEKGPSEVPSTSTSSSKYEMIGGDHVSDQANLDSNETLIKHLLNTSDNSVAKSHDKSVLKVRSFSGPAFNFDSSPVSPSHLMYPYSAPFPVSKDADLPRIIKHKPSSITFADYDSFLSLIQSVNESSDTCETSSEDEGPDVVFDGDEVFPRVTEEVLAWQRALFDKQRRKGARGQAGSRIGLPPISTSSYEAEEDSSGTEESPQVQPPLSESMIQLMRRLDQLNMDIEEALSAGSSPSDTPNTTRRHLSMMNDESTLQSRGAGVKSPLYCNNMARRTDPKERNCHERLNKTGTAYYLGRSHAKKLEGRRDSMMSPTVGPDGPELLSPHKHSSLQ</sequence>
<dbReference type="AlphaFoldDB" id="A0A5A9MZU1"/>
<name>A0A5A9MZU1_9TELE</name>
<dbReference type="Proteomes" id="UP000324632">
    <property type="component" value="Chromosome 25"/>
</dbReference>
<feature type="region of interest" description="Disordered" evidence="1">
    <location>
        <begin position="393"/>
        <end position="432"/>
    </location>
</feature>
<gene>
    <name evidence="2" type="ORF">E1301_Tti011058</name>
</gene>